<dbReference type="EMBL" id="GGMR01016966">
    <property type="protein sequence ID" value="MBY29585.1"/>
    <property type="molecule type" value="Transcribed_RNA"/>
</dbReference>
<dbReference type="PANTHER" id="PTHR33939">
    <property type="entry name" value="PROTEIN CBG22215"/>
    <property type="match status" value="1"/>
</dbReference>
<sequence>MAFQQEELSTSSSSKLTIKENKLIILHIRSDDGFLPGGFMYFKTNKNTIDYQYYHDEINGKIFQNWFEEVLLPLLKENAIIVMNNVPCHSVKTEKVPNLAWKRHCIVNWLISKGEDFDPSELVKVDLMKIVQRLKPSSRAR</sequence>
<gene>
    <name evidence="1" type="ORF">g.179077</name>
</gene>
<evidence type="ECO:0008006" key="2">
    <source>
        <dbReference type="Google" id="ProtNLM"/>
    </source>
</evidence>
<organism evidence="1">
    <name type="scientific">Schizaphis graminum</name>
    <name type="common">Green bug aphid</name>
    <dbReference type="NCBI Taxonomy" id="13262"/>
    <lineage>
        <taxon>Eukaryota</taxon>
        <taxon>Metazoa</taxon>
        <taxon>Ecdysozoa</taxon>
        <taxon>Arthropoda</taxon>
        <taxon>Hexapoda</taxon>
        <taxon>Insecta</taxon>
        <taxon>Pterygota</taxon>
        <taxon>Neoptera</taxon>
        <taxon>Paraneoptera</taxon>
        <taxon>Hemiptera</taxon>
        <taxon>Sternorrhyncha</taxon>
        <taxon>Aphidomorpha</taxon>
        <taxon>Aphidoidea</taxon>
        <taxon>Aphididae</taxon>
        <taxon>Aphidini</taxon>
        <taxon>Schizaphis</taxon>
    </lineage>
</organism>
<evidence type="ECO:0000313" key="1">
    <source>
        <dbReference type="EMBL" id="MBY29585.1"/>
    </source>
</evidence>
<name>A0A2S2PJK5_SCHGA</name>
<protein>
    <recommendedName>
        <fullName evidence="2">Tc1-like transposase DDE domain-containing protein</fullName>
    </recommendedName>
</protein>
<proteinExistence type="predicted"/>
<dbReference type="PANTHER" id="PTHR33939:SF1">
    <property type="entry name" value="DUF4371 DOMAIN-CONTAINING PROTEIN"/>
    <property type="match status" value="1"/>
</dbReference>
<reference evidence="1" key="1">
    <citation type="submission" date="2018-04" db="EMBL/GenBank/DDBJ databases">
        <title>Transcriptome of Schizaphis graminum biotype I.</title>
        <authorList>
            <person name="Scully E.D."/>
            <person name="Geib S.M."/>
            <person name="Palmer N.A."/>
            <person name="Koch K."/>
            <person name="Bradshaw J."/>
            <person name="Heng-Moss T."/>
            <person name="Sarath G."/>
        </authorList>
    </citation>
    <scope>NUCLEOTIDE SEQUENCE</scope>
</reference>
<accession>A0A2S2PJK5</accession>
<dbReference type="AlphaFoldDB" id="A0A2S2PJK5"/>